<feature type="compositionally biased region" description="Basic and acidic residues" evidence="3">
    <location>
        <begin position="122"/>
        <end position="140"/>
    </location>
</feature>
<dbReference type="GO" id="GO:0046872">
    <property type="term" value="F:metal ion binding"/>
    <property type="evidence" value="ECO:0007669"/>
    <property type="project" value="UniProtKB-KW"/>
</dbReference>
<accession>A0A1H9GCZ6</accession>
<feature type="domain" description="PilY1 beta-propeller" evidence="5">
    <location>
        <begin position="896"/>
        <end position="1285"/>
    </location>
</feature>
<name>A0A1H9GCZ6_9BURK</name>
<feature type="region of interest" description="Disordered" evidence="3">
    <location>
        <begin position="704"/>
        <end position="734"/>
    </location>
</feature>
<keyword evidence="2" id="KW-0106">Calcium</keyword>
<dbReference type="InterPro" id="IPR008707">
    <property type="entry name" value="B-propeller_PilY1"/>
</dbReference>
<organism evidence="6 7">
    <name type="scientific">Giesbergeria anulus</name>
    <dbReference type="NCBI Taxonomy" id="180197"/>
    <lineage>
        <taxon>Bacteria</taxon>
        <taxon>Pseudomonadati</taxon>
        <taxon>Pseudomonadota</taxon>
        <taxon>Betaproteobacteria</taxon>
        <taxon>Burkholderiales</taxon>
        <taxon>Comamonadaceae</taxon>
        <taxon>Giesbergeria</taxon>
    </lineage>
</organism>
<keyword evidence="4" id="KW-0472">Membrane</keyword>
<feature type="transmembrane region" description="Helical" evidence="4">
    <location>
        <begin position="33"/>
        <end position="52"/>
    </location>
</feature>
<dbReference type="Pfam" id="PF05567">
    <property type="entry name" value="T4P_PilY1"/>
    <property type="match status" value="1"/>
</dbReference>
<evidence type="ECO:0000256" key="2">
    <source>
        <dbReference type="ARBA" id="ARBA00022837"/>
    </source>
</evidence>
<evidence type="ECO:0000256" key="4">
    <source>
        <dbReference type="SAM" id="Phobius"/>
    </source>
</evidence>
<protein>
    <submittedName>
        <fullName evidence="6">Type IV pilus assembly protein PilY1</fullName>
    </submittedName>
</protein>
<dbReference type="STRING" id="180197.SAMN02982919_00784"/>
<evidence type="ECO:0000259" key="5">
    <source>
        <dbReference type="Pfam" id="PF05567"/>
    </source>
</evidence>
<dbReference type="RefSeq" id="WP_245751230.1">
    <property type="nucleotide sequence ID" value="NZ_FOGD01000001.1"/>
</dbReference>
<feature type="compositionally biased region" description="Polar residues" evidence="3">
    <location>
        <begin position="704"/>
        <end position="719"/>
    </location>
</feature>
<evidence type="ECO:0000256" key="3">
    <source>
        <dbReference type="SAM" id="MobiDB-lite"/>
    </source>
</evidence>
<proteinExistence type="predicted"/>
<reference evidence="6 7" key="1">
    <citation type="submission" date="2016-10" db="EMBL/GenBank/DDBJ databases">
        <authorList>
            <person name="de Groot N.N."/>
        </authorList>
    </citation>
    <scope>NUCLEOTIDE SEQUENCE [LARGE SCALE GENOMIC DNA]</scope>
    <source>
        <strain evidence="6 7">ATCC 35958</strain>
    </source>
</reference>
<keyword evidence="4" id="KW-0812">Transmembrane</keyword>
<feature type="region of interest" description="Disordered" evidence="3">
    <location>
        <begin position="121"/>
        <end position="153"/>
    </location>
</feature>
<evidence type="ECO:0000313" key="6">
    <source>
        <dbReference type="EMBL" id="SEQ48035.1"/>
    </source>
</evidence>
<dbReference type="Proteomes" id="UP000199766">
    <property type="component" value="Unassembled WGS sequence"/>
</dbReference>
<gene>
    <name evidence="6" type="ORF">SAMN02982919_00784</name>
</gene>
<sequence>MKNKKTSMASDSGSRSGHYRTLLSRLRPQSIRGWVASAGLAIMALASFVVVGQSSPPSIPAINLPNEPLFGISTNDKPAMALALSVEFPTLGAQYLDADYTSTNEYLGYYDAEACYTYNDTPNEKGPTDPKYSDYKRFDRSGPAGPTSSLPNLKKRECDDAFSGNFLNWASSSAIDMLRLALSGGDRYIDENNLTILQRAVLSDGDPISFWNSSNFPAKKLLKDGGGAKFYWGAVPKIMRNHNKDISIANKLNRIYFKSGDSSGSTADYTLGGVATGNQIENPVRSASSLPSDTKNCINGETGTCSFSGIKEVWYGANSKWYVAAANNGVNCSSGCNNVFGDPIGGTSKKVYYRDYSGDWKPQTGVLNSDGFFYSRVQVCKANGNILEDVRDYGLCKKYPNGNYKPTGVIQKYADQIRLAAFGYLMDQTASYDNGRYGGVLRAPMKYVGQKKFDIYGTEEVGANPKAEWDGNTGVFNKNPEGDATFGISGVINYLNQFGRTGPKPGMYKKYDPVGELYYQALRYMQGLPPTPDAIANLGTLQTSNALYDGYPVYTDWTNIDPYGGGRSKDDNYACLKSNIVVIGDINTHDGNWRNVTPDTTKNVPNFKTFHAQVRTYESSSNSNSSAPSSSQTSQIMGYAYWAHANDIRGTGWTDQPEKQRPGLRVKTFVFDVNEYGNSTNLATRSKSNQFFMAAKYGGFENDPSNLGNNPYNDLSGTPNPHKDKSGNVNNRVWQRDDGDASTYYLQSDARKVLAAFDEIFNRSSSKAHSIAKPGANSTTIKVGSTPLIYQGGFDTSDWSGDVEAKAIAMSLDANGNPSYSYTLRWSAAAKLAELTNPVTSRNIVIGTDSGAVDFSSSTNFSFVTADEVKYLRGDKSLEGTTIDGNVTWRKRSTLLGDIVNSGVVYSGAPSKQISEPGYKDFYNDNKDRTPAVFVGANDGMLHAFNATTGDELFAYIPKMMSSKLAALTRSTFVGNHQNYVDGLIAVSEAKIGTAGTKADWKTVLVAANGGGARGVFALDVTNPSSFGASKAMWEFTSADDADMGYVIGQPQILKMRTSATDKNYKWFAVVASGVNNYLNDGAGNYSSTGEPALFFLSLDKESGAAWSLGSNYYKISLPVNATVSATKPTGVANFYPLKDGYGTVREMFVGDYHGNIWNLQFNIRGLSQWRAPVDWTSSKLSPFVKSQTAYPLYIAKDAAGNRQVIHEAPVVVSGPVVKDRETFFVFAGTGKLLEVADKSSSASHSIYAVHDNGTTTTDDTSTPVVIKGRARLKSGTVNTSAKTVTVGSFIWGRPSTDGNMDERAGWYADLPTTGERVVGPIQILGRKAIFNTQIPTTAGASGGCAAGASTTNTYVVDIPTGAGSFVSRTGPESPAILFEDATPVINEKPSDPTGRRVRIKSFRSVTTGQGTSGTELSIEVKELLGRLSWRYINNYQDLKNKASE</sequence>
<evidence type="ECO:0000313" key="7">
    <source>
        <dbReference type="Proteomes" id="UP000199766"/>
    </source>
</evidence>
<keyword evidence="1" id="KW-0479">Metal-binding</keyword>
<keyword evidence="4" id="KW-1133">Transmembrane helix</keyword>
<evidence type="ECO:0000256" key="1">
    <source>
        <dbReference type="ARBA" id="ARBA00022723"/>
    </source>
</evidence>
<dbReference type="EMBL" id="FOGD01000001">
    <property type="protein sequence ID" value="SEQ48035.1"/>
    <property type="molecule type" value="Genomic_DNA"/>
</dbReference>
<keyword evidence="7" id="KW-1185">Reference proteome</keyword>